<dbReference type="HOGENOM" id="CLU_3158808_0_0_9"/>
<dbReference type="AlphaFoldDB" id="L0EGU3"/>
<gene>
    <name evidence="1" type="ordered locus">Theco_2262</name>
</gene>
<reference evidence="2" key="1">
    <citation type="submission" date="2012-01" db="EMBL/GenBank/DDBJ databases">
        <title>Complete sequence of chromosome of Thermobacillus composti KWC4.</title>
        <authorList>
            <person name="Lucas S."/>
            <person name="Han J."/>
            <person name="Lapidus A."/>
            <person name="Cheng J.-F."/>
            <person name="Goodwin L."/>
            <person name="Pitluck S."/>
            <person name="Peters L."/>
            <person name="Ovchinnikova G."/>
            <person name="Teshima H."/>
            <person name="Detter J.C."/>
            <person name="Han C."/>
            <person name="Tapia R."/>
            <person name="Land M."/>
            <person name="Hauser L."/>
            <person name="Kyrpides N."/>
            <person name="Ivanova N."/>
            <person name="Pagani I."/>
            <person name="Anderson I."/>
            <person name="Woyke T."/>
        </authorList>
    </citation>
    <scope>NUCLEOTIDE SEQUENCE [LARGE SCALE GENOMIC DNA]</scope>
    <source>
        <strain evidence="2">DSM 18247 / JCM 13945 / KWC4</strain>
    </source>
</reference>
<protein>
    <submittedName>
        <fullName evidence="1">Uncharacterized protein</fullName>
    </submittedName>
</protein>
<organism evidence="1 2">
    <name type="scientific">Thermobacillus composti (strain DSM 18247 / JCM 13945 / KWC4)</name>
    <dbReference type="NCBI Taxonomy" id="717605"/>
    <lineage>
        <taxon>Bacteria</taxon>
        <taxon>Bacillati</taxon>
        <taxon>Bacillota</taxon>
        <taxon>Bacilli</taxon>
        <taxon>Bacillales</taxon>
        <taxon>Paenibacillaceae</taxon>
        <taxon>Thermobacillus</taxon>
    </lineage>
</organism>
<proteinExistence type="predicted"/>
<dbReference type="KEGG" id="tco:Theco_2262"/>
<sequence length="48" mass="5619">MIRLHKFRADNRLIFHRKTDAPAREDSASRFCLTYQLDGATPEKVTKN</sequence>
<evidence type="ECO:0000313" key="2">
    <source>
        <dbReference type="Proteomes" id="UP000010795"/>
    </source>
</evidence>
<name>L0EGU3_THECK</name>
<accession>L0EGU3</accession>
<dbReference type="Proteomes" id="UP000010795">
    <property type="component" value="Chromosome"/>
</dbReference>
<dbReference type="EMBL" id="CP003255">
    <property type="protein sequence ID" value="AGA58375.1"/>
    <property type="molecule type" value="Genomic_DNA"/>
</dbReference>
<evidence type="ECO:0000313" key="1">
    <source>
        <dbReference type="EMBL" id="AGA58375.1"/>
    </source>
</evidence>
<keyword evidence="2" id="KW-1185">Reference proteome</keyword>
<dbReference type="STRING" id="717605.Theco_2262"/>